<organism evidence="1 2">
    <name type="scientific">Hyaloperonospora arabidopsidis (strain Emoy2)</name>
    <name type="common">Downy mildew agent</name>
    <name type="synonym">Peronospora arabidopsidis</name>
    <dbReference type="NCBI Taxonomy" id="559515"/>
    <lineage>
        <taxon>Eukaryota</taxon>
        <taxon>Sar</taxon>
        <taxon>Stramenopiles</taxon>
        <taxon>Oomycota</taxon>
        <taxon>Peronosporomycetes</taxon>
        <taxon>Peronosporales</taxon>
        <taxon>Peronosporaceae</taxon>
        <taxon>Hyaloperonospora</taxon>
    </lineage>
</organism>
<dbReference type="Proteomes" id="UP000011713">
    <property type="component" value="Unassembled WGS sequence"/>
</dbReference>
<dbReference type="AlphaFoldDB" id="M4BXG1"/>
<accession>M4BXG1</accession>
<dbReference type="InParanoid" id="M4BXG1"/>
<evidence type="ECO:0000313" key="2">
    <source>
        <dbReference type="Proteomes" id="UP000011713"/>
    </source>
</evidence>
<dbReference type="EnsemblProtists" id="HpaT811242">
    <property type="protein sequence ID" value="HpaP811242"/>
    <property type="gene ID" value="HpaG811242"/>
</dbReference>
<dbReference type="VEuPathDB" id="FungiDB:HpaG811242"/>
<dbReference type="HOGENOM" id="CLU_2175912_0_0_1"/>
<sequence>MMLFIGSGYCWNVNTGYSVSDATQRSSDEAGDGCFIILAALSEKITAEVYVMDHPFTIPRQFCLTYNVKCSTSIKASKIEYMRLFRDGDDAMLTTLRRQDVSSVSFKNNT</sequence>
<reference evidence="1" key="2">
    <citation type="submission" date="2015-06" db="UniProtKB">
        <authorList>
            <consortium name="EnsemblProtists"/>
        </authorList>
    </citation>
    <scope>IDENTIFICATION</scope>
    <source>
        <strain evidence="1">Emoy2</strain>
    </source>
</reference>
<dbReference type="EMBL" id="JH598026">
    <property type="status" value="NOT_ANNOTATED_CDS"/>
    <property type="molecule type" value="Genomic_DNA"/>
</dbReference>
<reference evidence="2" key="1">
    <citation type="journal article" date="2010" name="Science">
        <title>Signatures of adaptation to obligate biotrophy in the Hyaloperonospora arabidopsidis genome.</title>
        <authorList>
            <person name="Baxter L."/>
            <person name="Tripathy S."/>
            <person name="Ishaque N."/>
            <person name="Boot N."/>
            <person name="Cabral A."/>
            <person name="Kemen E."/>
            <person name="Thines M."/>
            <person name="Ah-Fong A."/>
            <person name="Anderson R."/>
            <person name="Badejoko W."/>
            <person name="Bittner-Eddy P."/>
            <person name="Boore J.L."/>
            <person name="Chibucos M.C."/>
            <person name="Coates M."/>
            <person name="Dehal P."/>
            <person name="Delehaunty K."/>
            <person name="Dong S."/>
            <person name="Downton P."/>
            <person name="Dumas B."/>
            <person name="Fabro G."/>
            <person name="Fronick C."/>
            <person name="Fuerstenberg S.I."/>
            <person name="Fulton L."/>
            <person name="Gaulin E."/>
            <person name="Govers F."/>
            <person name="Hughes L."/>
            <person name="Humphray S."/>
            <person name="Jiang R.H."/>
            <person name="Judelson H."/>
            <person name="Kamoun S."/>
            <person name="Kyung K."/>
            <person name="Meijer H."/>
            <person name="Minx P."/>
            <person name="Morris P."/>
            <person name="Nelson J."/>
            <person name="Phuntumart V."/>
            <person name="Qutob D."/>
            <person name="Rehmany A."/>
            <person name="Rougon-Cardoso A."/>
            <person name="Ryden P."/>
            <person name="Torto-Alalibo T."/>
            <person name="Studholme D."/>
            <person name="Wang Y."/>
            <person name="Win J."/>
            <person name="Wood J."/>
            <person name="Clifton S.W."/>
            <person name="Rogers J."/>
            <person name="Van den Ackerveken G."/>
            <person name="Jones J.D."/>
            <person name="McDowell J.M."/>
            <person name="Beynon J."/>
            <person name="Tyler B.M."/>
        </authorList>
    </citation>
    <scope>NUCLEOTIDE SEQUENCE [LARGE SCALE GENOMIC DNA]</scope>
    <source>
        <strain evidence="2">Emoy2</strain>
    </source>
</reference>
<keyword evidence="2" id="KW-1185">Reference proteome</keyword>
<evidence type="ECO:0000313" key="1">
    <source>
        <dbReference type="EnsemblProtists" id="HpaP811242"/>
    </source>
</evidence>
<proteinExistence type="predicted"/>
<name>M4BXG1_HYAAE</name>
<protein>
    <submittedName>
        <fullName evidence="1">Uncharacterized protein</fullName>
    </submittedName>
</protein>